<dbReference type="eggNOG" id="COG5002">
    <property type="taxonomic scope" value="Bacteria"/>
</dbReference>
<feature type="domain" description="PAS" evidence="7">
    <location>
        <begin position="1027"/>
        <end position="1083"/>
    </location>
</feature>
<organism evidence="9 10">
    <name type="scientific">Desulfomonile tiedjei (strain ATCC 49306 / DSM 6799 / DCB-1)</name>
    <dbReference type="NCBI Taxonomy" id="706587"/>
    <lineage>
        <taxon>Bacteria</taxon>
        <taxon>Pseudomonadati</taxon>
        <taxon>Thermodesulfobacteriota</taxon>
        <taxon>Desulfomonilia</taxon>
        <taxon>Desulfomonilales</taxon>
        <taxon>Desulfomonilaceae</taxon>
        <taxon>Desulfomonile</taxon>
    </lineage>
</organism>
<feature type="domain" description="PAC" evidence="8">
    <location>
        <begin position="974"/>
        <end position="1026"/>
    </location>
</feature>
<dbReference type="SMART" id="SM00091">
    <property type="entry name" value="PAS"/>
    <property type="match status" value="10"/>
</dbReference>
<dbReference type="Proteomes" id="UP000006055">
    <property type="component" value="Chromosome"/>
</dbReference>
<dbReference type="Pfam" id="PF00989">
    <property type="entry name" value="PAS"/>
    <property type="match status" value="5"/>
</dbReference>
<dbReference type="SMART" id="SM00387">
    <property type="entry name" value="HATPase_c"/>
    <property type="match status" value="1"/>
</dbReference>
<dbReference type="InterPro" id="IPR003594">
    <property type="entry name" value="HATPase_dom"/>
</dbReference>
<feature type="domain" description="PAS" evidence="7">
    <location>
        <begin position="903"/>
        <end position="958"/>
    </location>
</feature>
<dbReference type="InterPro" id="IPR000700">
    <property type="entry name" value="PAS-assoc_C"/>
</dbReference>
<feature type="domain" description="PAC" evidence="8">
    <location>
        <begin position="478"/>
        <end position="530"/>
    </location>
</feature>
<evidence type="ECO:0000256" key="5">
    <source>
        <dbReference type="ARBA" id="ARBA00022777"/>
    </source>
</evidence>
<dbReference type="PANTHER" id="PTHR43304">
    <property type="entry name" value="PHYTOCHROME-LIKE PROTEIN CPH1"/>
    <property type="match status" value="1"/>
</dbReference>
<dbReference type="PROSITE" id="PS50112">
    <property type="entry name" value="PAS"/>
    <property type="match status" value="10"/>
</dbReference>
<proteinExistence type="predicted"/>
<dbReference type="PATRIC" id="fig|706587.4.peg.5775"/>
<comment type="catalytic activity">
    <reaction evidence="1">
        <text>ATP + protein L-histidine = ADP + protein N-phospho-L-histidine.</text>
        <dbReference type="EC" id="2.7.13.3"/>
    </reaction>
</comment>
<dbReference type="InterPro" id="IPR000014">
    <property type="entry name" value="PAS"/>
</dbReference>
<evidence type="ECO:0000259" key="8">
    <source>
        <dbReference type="PROSITE" id="PS50113"/>
    </source>
</evidence>
<dbReference type="eggNOG" id="COG3829">
    <property type="taxonomic scope" value="Bacteria"/>
</dbReference>
<protein>
    <recommendedName>
        <fullName evidence="2">histidine kinase</fullName>
        <ecNumber evidence="2">2.7.13.3</ecNumber>
    </recommendedName>
</protein>
<feature type="domain" description="PAC" evidence="8">
    <location>
        <begin position="1220"/>
        <end position="1271"/>
    </location>
</feature>
<dbReference type="GO" id="GO:0000155">
    <property type="term" value="F:phosphorelay sensor kinase activity"/>
    <property type="evidence" value="ECO:0007669"/>
    <property type="project" value="InterPro"/>
</dbReference>
<dbReference type="eggNOG" id="COG4251">
    <property type="taxonomic scope" value="Bacteria"/>
</dbReference>
<feature type="domain" description="PAC" evidence="8">
    <location>
        <begin position="726"/>
        <end position="778"/>
    </location>
</feature>
<keyword evidence="3" id="KW-0597">Phosphoprotein</keyword>
<dbReference type="GO" id="GO:0006355">
    <property type="term" value="P:regulation of DNA-templated transcription"/>
    <property type="evidence" value="ECO:0007669"/>
    <property type="project" value="InterPro"/>
</dbReference>
<dbReference type="InterPro" id="IPR035965">
    <property type="entry name" value="PAS-like_dom_sf"/>
</dbReference>
<gene>
    <name evidence="9" type="ordered locus">Desti_5093</name>
</gene>
<dbReference type="PRINTS" id="PR00344">
    <property type="entry name" value="BCTRLSENSOR"/>
</dbReference>
<feature type="domain" description="Histidine kinase" evidence="6">
    <location>
        <begin position="1289"/>
        <end position="1503"/>
    </location>
</feature>
<dbReference type="InterPro" id="IPR004358">
    <property type="entry name" value="Sig_transdc_His_kin-like_C"/>
</dbReference>
<dbReference type="SUPFAM" id="SSF55785">
    <property type="entry name" value="PYP-like sensor domain (PAS domain)"/>
    <property type="match status" value="10"/>
</dbReference>
<dbReference type="NCBIfam" id="TIGR00229">
    <property type="entry name" value="sensory_box"/>
    <property type="match status" value="10"/>
</dbReference>
<feature type="domain" description="PAS" evidence="7">
    <location>
        <begin position="157"/>
        <end position="227"/>
    </location>
</feature>
<keyword evidence="5" id="KW-0418">Kinase</keyword>
<evidence type="ECO:0000313" key="10">
    <source>
        <dbReference type="Proteomes" id="UP000006055"/>
    </source>
</evidence>
<dbReference type="EC" id="2.7.13.3" evidence="2"/>
<dbReference type="InterPro" id="IPR036890">
    <property type="entry name" value="HATPase_C_sf"/>
</dbReference>
<evidence type="ECO:0000256" key="4">
    <source>
        <dbReference type="ARBA" id="ARBA00022679"/>
    </source>
</evidence>
<evidence type="ECO:0000313" key="9">
    <source>
        <dbReference type="EMBL" id="AFM27703.1"/>
    </source>
</evidence>
<feature type="domain" description="PAC" evidence="8">
    <location>
        <begin position="850"/>
        <end position="902"/>
    </location>
</feature>
<evidence type="ECO:0000259" key="7">
    <source>
        <dbReference type="PROSITE" id="PS50112"/>
    </source>
</evidence>
<evidence type="ECO:0000259" key="6">
    <source>
        <dbReference type="PROSITE" id="PS50109"/>
    </source>
</evidence>
<dbReference type="SUPFAM" id="SSF47384">
    <property type="entry name" value="Homodimeric domain of signal transducing histidine kinase"/>
    <property type="match status" value="1"/>
</dbReference>
<dbReference type="InterPro" id="IPR036097">
    <property type="entry name" value="HisK_dim/P_sf"/>
</dbReference>
<evidence type="ECO:0000256" key="2">
    <source>
        <dbReference type="ARBA" id="ARBA00012438"/>
    </source>
</evidence>
<dbReference type="Gene3D" id="3.30.565.10">
    <property type="entry name" value="Histidine kinase-like ATPase, C-terminal domain"/>
    <property type="match status" value="1"/>
</dbReference>
<dbReference type="eggNOG" id="COG2202">
    <property type="taxonomic scope" value="Bacteria"/>
</dbReference>
<dbReference type="SMART" id="SM00388">
    <property type="entry name" value="HisKA"/>
    <property type="match status" value="1"/>
</dbReference>
<dbReference type="Pfam" id="PF13426">
    <property type="entry name" value="PAS_9"/>
    <property type="match status" value="4"/>
</dbReference>
<reference evidence="10" key="1">
    <citation type="submission" date="2012-06" db="EMBL/GenBank/DDBJ databases">
        <title>Complete sequence of chromosome of Desulfomonile tiedjei DSM 6799.</title>
        <authorList>
            <person name="Lucas S."/>
            <person name="Copeland A."/>
            <person name="Lapidus A."/>
            <person name="Glavina del Rio T."/>
            <person name="Dalin E."/>
            <person name="Tice H."/>
            <person name="Bruce D."/>
            <person name="Goodwin L."/>
            <person name="Pitluck S."/>
            <person name="Peters L."/>
            <person name="Ovchinnikova G."/>
            <person name="Zeytun A."/>
            <person name="Lu M."/>
            <person name="Kyrpides N."/>
            <person name="Mavromatis K."/>
            <person name="Ivanova N."/>
            <person name="Brettin T."/>
            <person name="Detter J.C."/>
            <person name="Han C."/>
            <person name="Larimer F."/>
            <person name="Land M."/>
            <person name="Hauser L."/>
            <person name="Markowitz V."/>
            <person name="Cheng J.-F."/>
            <person name="Hugenholtz P."/>
            <person name="Woyke T."/>
            <person name="Wu D."/>
            <person name="Spring S."/>
            <person name="Schroeder M."/>
            <person name="Brambilla E."/>
            <person name="Klenk H.-P."/>
            <person name="Eisen J.A."/>
        </authorList>
    </citation>
    <scope>NUCLEOTIDE SEQUENCE [LARGE SCALE GENOMIC DNA]</scope>
    <source>
        <strain evidence="10">ATCC 49306 / DSM 6799 / DCB-1</strain>
    </source>
</reference>
<dbReference type="KEGG" id="dti:Desti_5093"/>
<keyword evidence="10" id="KW-1185">Reference proteome</keyword>
<dbReference type="InterPro" id="IPR003661">
    <property type="entry name" value="HisK_dim/P_dom"/>
</dbReference>
<dbReference type="Pfam" id="PF08448">
    <property type="entry name" value="PAS_4"/>
    <property type="match status" value="1"/>
</dbReference>
<dbReference type="InterPro" id="IPR052162">
    <property type="entry name" value="Sensor_kinase/Photoreceptor"/>
</dbReference>
<feature type="domain" description="PAS" evidence="7">
    <location>
        <begin position="655"/>
        <end position="711"/>
    </location>
</feature>
<accession>I4CDR2</accession>
<dbReference type="InterPro" id="IPR013656">
    <property type="entry name" value="PAS_4"/>
</dbReference>
<dbReference type="Gene3D" id="1.10.287.130">
    <property type="match status" value="1"/>
</dbReference>
<dbReference type="STRING" id="706587.Desti_5093"/>
<feature type="domain" description="PAS" evidence="7">
    <location>
        <begin position="779"/>
        <end position="833"/>
    </location>
</feature>
<dbReference type="FunFam" id="3.30.565.10:FF:000006">
    <property type="entry name" value="Sensor histidine kinase WalK"/>
    <property type="match status" value="1"/>
</dbReference>
<evidence type="ECO:0000256" key="3">
    <source>
        <dbReference type="ARBA" id="ARBA00022553"/>
    </source>
</evidence>
<dbReference type="InterPro" id="IPR005467">
    <property type="entry name" value="His_kinase_dom"/>
</dbReference>
<dbReference type="InterPro" id="IPR013767">
    <property type="entry name" value="PAS_fold"/>
</dbReference>
<feature type="domain" description="PAC" evidence="8">
    <location>
        <begin position="91"/>
        <end position="143"/>
    </location>
</feature>
<dbReference type="CDD" id="cd00082">
    <property type="entry name" value="HisKA"/>
    <property type="match status" value="1"/>
</dbReference>
<dbReference type="EMBL" id="CP003360">
    <property type="protein sequence ID" value="AFM27703.1"/>
    <property type="molecule type" value="Genomic_DNA"/>
</dbReference>
<dbReference type="InterPro" id="IPR001610">
    <property type="entry name" value="PAC"/>
</dbReference>
<feature type="domain" description="PAC" evidence="8">
    <location>
        <begin position="1098"/>
        <end position="1150"/>
    </location>
</feature>
<feature type="domain" description="PAC" evidence="8">
    <location>
        <begin position="354"/>
        <end position="406"/>
    </location>
</feature>
<dbReference type="PANTHER" id="PTHR43304:SF1">
    <property type="entry name" value="PAC DOMAIN-CONTAINING PROTEIN"/>
    <property type="match status" value="1"/>
</dbReference>
<dbReference type="PROSITE" id="PS50113">
    <property type="entry name" value="PAC"/>
    <property type="match status" value="10"/>
</dbReference>
<sequence length="1508" mass="166645">MINGTEDCVGPEEINLAERALLASIVEYSDDAIIGKKLDGTILSWNAAAEKMYGYSAQEAIGRSILIVVPPDRQDEMPRILEKVKKGETVDHYETKRMSHTGRQFHVSVSVSPIKNPSGEIVGACTIARDISDRKRAEEASQRAKEYSQGLLQASAERALLASIVEYSDDAIIGKTLNGTILSWNAAAEKMYGFSAEQAIGQSILVVVPPDRQDEIPKILERIKRGETVEHYETKRMDKYGDEIYVSVTVSPIKNASGEIVGASTVARDISDRKRAEEALQRASAYSRSLIEASLDPLVTISAEGKITDVNTATERVTGYSRNELIGTDFADYFTDPSRAREGYQQAFRDGSVRDYELEIRHRSGSLTQVTYNASVYSDDSGTIIGLFAAARDISDRKRAEKALQTASAYNRSLIEASLDPLVTISGEGKITDVNTGTERVTGYSRNELIGTDFADYFTDPEKARAGYQQAFKDGSVRDYELEIRHKNGELTPVMYNASVYRDESGTIIGLFAAARDITESKRAEKALQAASAYNRSLIEASLDPLVTISAEGKITDVNTGTERVTGYSRNELIGTDFADYFTDPSRARAGYQQVFRDGLVKDYELEIRHKNGELTPVMYNASVYRDESGRITGVFAAARDISDRKRAEEALKTASAYNRSLIEASLDPLVTISAEGKITDVNTGTERVTGFSRNELIGKDFADYFTDPENARAGYQQAFRDGSVRDYELEIRHKNGDLTQVTYNASVYSDESGKIIGLFAAARDISDRKRAEKALQTASAYNRSLIEASLDPLVTISAEGKINDVNTATERVTGYSRNELIGTDFADYFTDPAKARAGYQQAFKDGSVRDYELEIRHKNGDLTQVTYNASVYSDESGKIIGLFAAARDISDRKRAEKALQTASAYNRSLVEASLDPLVTISAEGKITDVNTGTERVTGFSRNELIGTDFADYFTDPSRARAGYQQVFRDGLVKDYELEIRHKNGMLTPVMYNASVYRDESGDIVGVFAAARDISDRKRAEEALQTASAYNRSLIEASLDPLVTISAEGKINDVNTATERVTGYSRNELVGTDFADYFTSPENARAGYQQAFRDGSVRDYELEIRHKSGNLTQVTYNASVYSDESGKIIGLFAAARDISARKKAEEALAKRNRDIEAILNASADSVFLLSADWSIVALNEATALRFGWKSNEVLGESLSSILPPDIEAKSRAKFNEVLQTGYAVRFEDEKDGRFYYTSFYPVLDANGNVGGVAGFDRDITEAKQAEIERERLITELEAKNAELERFTYSVSHDLRSPLITIRTFLGFVAENVTNGNTENLKSDLDRIDKAAEKMGQLLGEILELSRVGRLFNPPTKVPMRELVDETLELLSGRIAQHGVEVQVAPDLPILLVDRPRLLEVFQNLIENSMKFMGDQPHPRIEIGIKENGDETLLFVRDNGIGINPLYHEKVFGLFNKLDQKTEGTGIGLALAKRIVEVHGGRIWVESEGIGSGSTFYLTLPCPAPDDEK</sequence>
<dbReference type="HOGENOM" id="CLU_000445_114_57_7"/>
<dbReference type="CDD" id="cd00130">
    <property type="entry name" value="PAS"/>
    <property type="match status" value="10"/>
</dbReference>
<dbReference type="RefSeq" id="WP_014812805.1">
    <property type="nucleotide sequence ID" value="NC_018025.1"/>
</dbReference>
<feature type="domain" description="PAS" evidence="7">
    <location>
        <begin position="283"/>
        <end position="338"/>
    </location>
</feature>
<evidence type="ECO:0000256" key="1">
    <source>
        <dbReference type="ARBA" id="ARBA00000085"/>
    </source>
</evidence>
<keyword evidence="4" id="KW-0808">Transferase</keyword>
<dbReference type="Gene3D" id="3.30.450.20">
    <property type="entry name" value="PAS domain"/>
    <property type="match status" value="10"/>
</dbReference>
<dbReference type="Pfam" id="PF02518">
    <property type="entry name" value="HATPase_c"/>
    <property type="match status" value="1"/>
</dbReference>
<feature type="domain" description="PAC" evidence="8">
    <location>
        <begin position="602"/>
        <end position="654"/>
    </location>
</feature>
<feature type="domain" description="PAS" evidence="7">
    <location>
        <begin position="18"/>
        <end position="88"/>
    </location>
</feature>
<dbReference type="eggNOG" id="COG3290">
    <property type="taxonomic scope" value="Bacteria"/>
</dbReference>
<feature type="domain" description="PAS" evidence="7">
    <location>
        <begin position="407"/>
        <end position="462"/>
    </location>
</feature>
<feature type="domain" description="PAS" evidence="7">
    <location>
        <begin position="1151"/>
        <end position="1221"/>
    </location>
</feature>
<feature type="domain" description="PAC" evidence="8">
    <location>
        <begin position="230"/>
        <end position="282"/>
    </location>
</feature>
<dbReference type="PROSITE" id="PS50109">
    <property type="entry name" value="HIS_KIN"/>
    <property type="match status" value="1"/>
</dbReference>
<name>I4CDR2_DESTA</name>
<dbReference type="SMART" id="SM00086">
    <property type="entry name" value="PAC"/>
    <property type="match status" value="9"/>
</dbReference>
<dbReference type="SUPFAM" id="SSF55874">
    <property type="entry name" value="ATPase domain of HSP90 chaperone/DNA topoisomerase II/histidine kinase"/>
    <property type="match status" value="1"/>
</dbReference>
<feature type="domain" description="PAS" evidence="7">
    <location>
        <begin position="531"/>
        <end position="586"/>
    </location>
</feature>
<dbReference type="Pfam" id="PF00512">
    <property type="entry name" value="HisKA"/>
    <property type="match status" value="1"/>
</dbReference>